<gene>
    <name evidence="12" type="ORF">MKZ38_003113</name>
</gene>
<reference evidence="12" key="1">
    <citation type="submission" date="2022-07" db="EMBL/GenBank/DDBJ databases">
        <title>Draft genome sequence of Zalerion maritima ATCC 34329, a (micro)plastics degrading marine fungus.</title>
        <authorList>
            <person name="Paco A."/>
            <person name="Goncalves M.F.M."/>
            <person name="Rocha-Santos T.A.P."/>
            <person name="Alves A."/>
        </authorList>
    </citation>
    <scope>NUCLEOTIDE SEQUENCE</scope>
    <source>
        <strain evidence="12">ATCC 34329</strain>
    </source>
</reference>
<evidence type="ECO:0000259" key="11">
    <source>
        <dbReference type="Pfam" id="PF24601"/>
    </source>
</evidence>
<dbReference type="PANTHER" id="PTHR14042">
    <property type="entry name" value="DOPEY-RELATED"/>
    <property type="match status" value="1"/>
</dbReference>
<evidence type="ECO:0000256" key="6">
    <source>
        <dbReference type="ARBA" id="ARBA00046326"/>
    </source>
</evidence>
<protein>
    <recommendedName>
        <fullName evidence="14">Dopey N-terminal domain-containing protein</fullName>
    </recommendedName>
</protein>
<dbReference type="PANTHER" id="PTHR14042:SF24">
    <property type="entry name" value="PROTEIN DOPEY-1 HOMOLOG"/>
    <property type="match status" value="1"/>
</dbReference>
<dbReference type="Pfam" id="PF24597">
    <property type="entry name" value="TPR_DOP1_M"/>
    <property type="match status" value="1"/>
</dbReference>
<evidence type="ECO:0000256" key="5">
    <source>
        <dbReference type="ARBA" id="ARBA00023136"/>
    </source>
</evidence>
<evidence type="ECO:0000259" key="9">
    <source>
        <dbReference type="Pfam" id="PF24597"/>
    </source>
</evidence>
<evidence type="ECO:0000259" key="10">
    <source>
        <dbReference type="Pfam" id="PF24598"/>
    </source>
</evidence>
<evidence type="ECO:0000256" key="7">
    <source>
        <dbReference type="SAM" id="MobiDB-lite"/>
    </source>
</evidence>
<keyword evidence="13" id="KW-1185">Reference proteome</keyword>
<comment type="similarity">
    <text evidence="6">Belongs to the DOP1 family.</text>
</comment>
<keyword evidence="4" id="KW-0333">Golgi apparatus</keyword>
<evidence type="ECO:0000313" key="13">
    <source>
        <dbReference type="Proteomes" id="UP001201980"/>
    </source>
</evidence>
<sequence>MILSNLAAHRRDLGNHVSRTGPPIRLPRELRQGFSAASTVPKSVRWRTAPANGHILLLLDDAPKDKHFRKYASGVERALALFDTALQEWADYISFLNRLLKALQARPSNQKVIPAKSIVSKRLAQCLNPSLPSGVHQKTLEVYNYVFSVIGNDGLSRDLPLYLPGLAPTLSFASLSVRAPFLGILERYFLDLDPRTLRPAMKSIILALLPGLEDETSEDFDRTLRLVERFKRAIRPMGAEEITEMHATGDDFFWQCFFLASITGQGRRPGALTYLVRNVPKLGHQIVHDSHGIKDARDDPSQIPGKLTELVTFPEPGLLLRCFAAALGDEQLLIQRGFLDLLVTHLPLHCKVLQERVKSSDLELLLKAAVGVVTRRDMSLNRRLWTWLIGPEPALGHENTLDCPVSEQHFTHKTSYFEEFGLHPLTQALLGLIDSNANASPAERARPYRICLSLMDKWEVGGLVVPEVFLPVVDSVRSYKKIAPSKADFSEVLRSASVFFDGVESGLIYGVMVGLVVQALGPGKLTGDERADKLDLVEFMVSYFNVREEEMVTIHAPLTALAILCILDDSEEGSNTYGVSNPTKPRERALRLATKFMDMVPERTFPPTGKSTDNDSPDKAAKEMPNAEHLKKIKEFYMHNQGNLDAAEPPFNSRIVGELLLRKTTSLVCESLSETDPDIDIGIRSRFLMLALMRAKKYWVNSSALLKAIHSCLSQPYRLAFTSFSSIIALVNNLYSTDRITPAQLSELVTPLVQHAWSFLASGEPKYHVETVRGLWQLQTALTPFNRDIEASISALIIKDCIPGTYAIRPADGGRSFCVLWTHTLQDQAHGHDRRTPKTPHHDLRNFPRLAGVDNFDVMLTRPLFLMLDSLLDERTQLFMTVKAWLHNMVGVDRLFEVFVTKLSELHFLQTISGTGETASFAQAVDFSVDDDLDMCLYYLRTLSNIFRWAPDMFWYVLASAHVTIDDNQMHLRRITGSEVDISFQEFFLQVCMRCMAGNNTPSDERLKLRIAQLQRCALTVLHQILLNPYGDRFSGLNLETILIDRLTRSLNGPDPYIQVLLLDVVHGSLRIRDATPTELPATSPTLEKKMMNFDRRGSKQSSIAIETGPKLSPPPQTLLKCIQAGFTSSSSRTVLDSWVRFLTECLPFYRDSIFQVLIPLVETLCAQIENCFKELQALFRDPENALGTTGNSPESTLIFLLNGLEHILAEGHKQLLAEEARTQSMKSPEQPQSFFGSVVSGVFTSEAQQSRSATANDRLTVLLAFQDAVRMCFTIWSWGQGPQENMQDTSSAASFNYTSLRMRNRARRLLEHLFEAETMECLETVVEIWKASLGGPDNSNSDQVLKLLPALDGSRPKHTMPAVFNAIYSRTNPGALDPSRKSTFTIELNDTELVIFLVDYARSLEDDAMDEIWQDCLVFLKDLLANPFPHRQILPSLIEFTAILGEKVDNTKFGDDRKLRRELGDLFMRLLTALFTTRPMTFDSTTTGGMLSPRLGGENPLNGPSSQLPSSRAEDVVGILGSIVPILPTVLLEPDRVLAAASTISTNVIGPCFKSRAFPDSVSKSCLSLLRELAKLPNNQKAWKKDVSDAFNDGRFFGSALDLVKSDWLEILRQWTVADKEKVVTELLGRITAPSTAGIVFGVGATSARQEADRRTQLNLRRIAALVLAGPKDGFVTELPGVVEKIVELLGATATSSPSSATRADVYMLLRAMVLKIDAVHLTGLWPVVNAELHAAVSSVVAADHSTPNETFGNGAVLQACKLLDLLVCTVPDDWQLSEWLFVTDTIDSVYRPAGQEADSVVALVDELSEVLGASGTGGQGSALQGESAASLAAKGKARRPLIGVPGGVGEELLSSASQPGGGSSAAVWLERREELVARVLRPFFGQLSIYSFESTYAMVPVDVAGCEEMVLRDLFDERGVVRAV</sequence>
<dbReference type="Proteomes" id="UP001201980">
    <property type="component" value="Unassembled WGS sequence"/>
</dbReference>
<feature type="domain" description="DOP1-like TPR" evidence="11">
    <location>
        <begin position="1059"/>
        <end position="1208"/>
    </location>
</feature>
<dbReference type="Pfam" id="PF24601">
    <property type="entry name" value="TPR_DOP1"/>
    <property type="match status" value="1"/>
</dbReference>
<feature type="domain" description="DOP1 N-terminal" evidence="8">
    <location>
        <begin position="65"/>
        <end position="392"/>
    </location>
</feature>
<keyword evidence="3" id="KW-0653">Protein transport</keyword>
<keyword evidence="5" id="KW-0472">Membrane</keyword>
<dbReference type="GO" id="GO:0006895">
    <property type="term" value="P:Golgi to endosome transport"/>
    <property type="evidence" value="ECO:0007669"/>
    <property type="project" value="InterPro"/>
</dbReference>
<feature type="region of interest" description="Disordered" evidence="7">
    <location>
        <begin position="1488"/>
        <end position="1510"/>
    </location>
</feature>
<dbReference type="InterPro" id="IPR056458">
    <property type="entry name" value="TPR_DOP1_M"/>
</dbReference>
<accession>A0AAD5WWN9</accession>
<organism evidence="12 13">
    <name type="scientific">Zalerion maritima</name>
    <dbReference type="NCBI Taxonomy" id="339359"/>
    <lineage>
        <taxon>Eukaryota</taxon>
        <taxon>Fungi</taxon>
        <taxon>Dikarya</taxon>
        <taxon>Ascomycota</taxon>
        <taxon>Pezizomycotina</taxon>
        <taxon>Sordariomycetes</taxon>
        <taxon>Lulworthiomycetidae</taxon>
        <taxon>Lulworthiales</taxon>
        <taxon>Lulworthiaceae</taxon>
        <taxon>Zalerion</taxon>
    </lineage>
</organism>
<feature type="region of interest" description="Disordered" evidence="7">
    <location>
        <begin position="603"/>
        <end position="622"/>
    </location>
</feature>
<dbReference type="GO" id="GO:0005802">
    <property type="term" value="C:trans-Golgi network"/>
    <property type="evidence" value="ECO:0007669"/>
    <property type="project" value="TreeGrafter"/>
</dbReference>
<dbReference type="InterPro" id="IPR056457">
    <property type="entry name" value="DOP1_C"/>
</dbReference>
<feature type="domain" description="DOP1-like middle TPR" evidence="9">
    <location>
        <begin position="416"/>
        <end position="637"/>
    </location>
</feature>
<dbReference type="InterPro" id="IPR016024">
    <property type="entry name" value="ARM-type_fold"/>
</dbReference>
<dbReference type="SUPFAM" id="SSF48371">
    <property type="entry name" value="ARM repeat"/>
    <property type="match status" value="2"/>
</dbReference>
<dbReference type="GO" id="GO:0000139">
    <property type="term" value="C:Golgi membrane"/>
    <property type="evidence" value="ECO:0007669"/>
    <property type="project" value="UniProtKB-SubCell"/>
</dbReference>
<keyword evidence="2" id="KW-0813">Transport</keyword>
<dbReference type="Pfam" id="PF04118">
    <property type="entry name" value="Dopey_N"/>
    <property type="match status" value="1"/>
</dbReference>
<dbReference type="Pfam" id="PF24598">
    <property type="entry name" value="DOP1_C"/>
    <property type="match status" value="1"/>
</dbReference>
<dbReference type="InterPro" id="IPR056459">
    <property type="entry name" value="TPR_DOP1"/>
</dbReference>
<dbReference type="GO" id="GO:0005829">
    <property type="term" value="C:cytosol"/>
    <property type="evidence" value="ECO:0007669"/>
    <property type="project" value="GOC"/>
</dbReference>
<evidence type="ECO:0000256" key="2">
    <source>
        <dbReference type="ARBA" id="ARBA00022448"/>
    </source>
</evidence>
<proteinExistence type="inferred from homology"/>
<evidence type="ECO:0000259" key="8">
    <source>
        <dbReference type="Pfam" id="PF04118"/>
    </source>
</evidence>
<name>A0AAD5WWN9_9PEZI</name>
<comment type="caution">
    <text evidence="12">The sequence shown here is derived from an EMBL/GenBank/DDBJ whole genome shotgun (WGS) entry which is preliminary data.</text>
</comment>
<dbReference type="EMBL" id="JAKWBI020000019">
    <property type="protein sequence ID" value="KAJ2906076.1"/>
    <property type="molecule type" value="Genomic_DNA"/>
</dbReference>
<dbReference type="GO" id="GO:0015031">
    <property type="term" value="P:protein transport"/>
    <property type="evidence" value="ECO:0007669"/>
    <property type="project" value="UniProtKB-KW"/>
</dbReference>
<feature type="domain" description="DOP1-like C-terminal" evidence="10">
    <location>
        <begin position="1397"/>
        <end position="1899"/>
    </location>
</feature>
<evidence type="ECO:0008006" key="14">
    <source>
        <dbReference type="Google" id="ProtNLM"/>
    </source>
</evidence>
<evidence type="ECO:0000313" key="12">
    <source>
        <dbReference type="EMBL" id="KAJ2906076.1"/>
    </source>
</evidence>
<comment type="subcellular location">
    <subcellularLocation>
        <location evidence="1">Golgi apparatus membrane</location>
        <topology evidence="1">Peripheral membrane protein</topology>
    </subcellularLocation>
</comment>
<evidence type="ECO:0000256" key="3">
    <source>
        <dbReference type="ARBA" id="ARBA00022927"/>
    </source>
</evidence>
<dbReference type="InterPro" id="IPR007249">
    <property type="entry name" value="DOP1_N"/>
</dbReference>
<evidence type="ECO:0000256" key="4">
    <source>
        <dbReference type="ARBA" id="ARBA00023034"/>
    </source>
</evidence>
<dbReference type="InterPro" id="IPR040314">
    <property type="entry name" value="DOP1"/>
</dbReference>
<feature type="compositionally biased region" description="Basic and acidic residues" evidence="7">
    <location>
        <begin position="612"/>
        <end position="622"/>
    </location>
</feature>
<dbReference type="GO" id="GO:0005768">
    <property type="term" value="C:endosome"/>
    <property type="evidence" value="ECO:0007669"/>
    <property type="project" value="TreeGrafter"/>
</dbReference>
<evidence type="ECO:0000256" key="1">
    <source>
        <dbReference type="ARBA" id="ARBA00004395"/>
    </source>
</evidence>